<evidence type="ECO:0000313" key="2">
    <source>
        <dbReference type="EMBL" id="SMO46478.1"/>
    </source>
</evidence>
<protein>
    <submittedName>
        <fullName evidence="2">Peptidase family M28</fullName>
    </submittedName>
</protein>
<dbReference type="GO" id="GO:0008235">
    <property type="term" value="F:metalloexopeptidase activity"/>
    <property type="evidence" value="ECO:0007669"/>
    <property type="project" value="InterPro"/>
</dbReference>
<dbReference type="InterPro" id="IPR045175">
    <property type="entry name" value="M28_fam"/>
</dbReference>
<accession>A0A521BH77</accession>
<dbReference type="AlphaFoldDB" id="A0A521BH77"/>
<reference evidence="2 3" key="1">
    <citation type="submission" date="2017-05" db="EMBL/GenBank/DDBJ databases">
        <authorList>
            <person name="Varghese N."/>
            <person name="Submissions S."/>
        </authorList>
    </citation>
    <scope>NUCLEOTIDE SEQUENCE [LARGE SCALE GENOMIC DNA]</scope>
    <source>
        <strain evidence="2 3">DSM 21194</strain>
    </source>
</reference>
<dbReference type="PANTHER" id="PTHR12147:SF26">
    <property type="entry name" value="PEPTIDASE M28 DOMAIN-CONTAINING PROTEIN"/>
    <property type="match status" value="1"/>
</dbReference>
<gene>
    <name evidence="2" type="ORF">SAMN06265218_103116</name>
</gene>
<dbReference type="PANTHER" id="PTHR12147">
    <property type="entry name" value="METALLOPEPTIDASE M28 FAMILY MEMBER"/>
    <property type="match status" value="1"/>
</dbReference>
<evidence type="ECO:0000313" key="3">
    <source>
        <dbReference type="Proteomes" id="UP000317593"/>
    </source>
</evidence>
<dbReference type="OrthoDB" id="9778250at2"/>
<dbReference type="GO" id="GO:0006508">
    <property type="term" value="P:proteolysis"/>
    <property type="evidence" value="ECO:0007669"/>
    <property type="project" value="InterPro"/>
</dbReference>
<dbReference type="InterPro" id="IPR007484">
    <property type="entry name" value="Peptidase_M28"/>
</dbReference>
<organism evidence="2 3">
    <name type="scientific">Fodinibius sediminis</name>
    <dbReference type="NCBI Taxonomy" id="1214077"/>
    <lineage>
        <taxon>Bacteria</taxon>
        <taxon>Pseudomonadati</taxon>
        <taxon>Balneolota</taxon>
        <taxon>Balneolia</taxon>
        <taxon>Balneolales</taxon>
        <taxon>Balneolaceae</taxon>
        <taxon>Fodinibius</taxon>
    </lineage>
</organism>
<dbReference type="Pfam" id="PF04389">
    <property type="entry name" value="Peptidase_M28"/>
    <property type="match status" value="1"/>
</dbReference>
<dbReference type="Proteomes" id="UP000317593">
    <property type="component" value="Unassembled WGS sequence"/>
</dbReference>
<name>A0A521BH77_9BACT</name>
<dbReference type="Gene3D" id="3.50.30.30">
    <property type="match status" value="1"/>
</dbReference>
<keyword evidence="3" id="KW-1185">Reference proteome</keyword>
<dbReference type="EMBL" id="FXTH01000003">
    <property type="protein sequence ID" value="SMO46478.1"/>
    <property type="molecule type" value="Genomic_DNA"/>
</dbReference>
<feature type="domain" description="Peptidase M28" evidence="1">
    <location>
        <begin position="322"/>
        <end position="541"/>
    </location>
</feature>
<sequence>MRRPLLAAFTGLVLIFAGCRGTQQSAQQTSPPVTDTDALLKYQDEITEDFLREHLTIFAADSMEGRETAMPGQKKAARYLVDQYRQMELQPAGEGDDYYQKFMLEAIQSDSVVFETFDLKDDQKLRISRSVASNNRTADYIRAFGGTDSLQGEIVFAGFGVQDPSQGINQLEGLDLQGKWVMVFQEIPHVVDGDTLVDPSIDARARFSAVFNQGAEGLLLISDMSSKEFRASAVGMQTGFDKPSAMRLAYLEEEEGSGGFDKGYSLVSPEMAKRLLGLEAEETLAGYRQKLVSNIAEFKPRPLEFLLSQIPYQTRLSLETENVLALVEGADPQLKDEVVVVTSHYDHVGIGQPDSTGDRIYNGADDDGSGTIGTLALANAFRTAAEDGVRPKRSIMFLNVTGEEKGLLGSRYYSDHPTWPIEKTVANLNTDMIGRIDAEHEAEGVEDYVYIIGGELISSGLDSLIEAANRQSGQIILDKKYNDLNDPNQFYRRSDHWNFGRLGVPFAFFFTGVHEDYHRPSDEVHKIRFEKMAKIVRTMYASAVLIANAAEAPAVDNQAFIEKTSADL</sequence>
<dbReference type="RefSeq" id="WP_142713345.1">
    <property type="nucleotide sequence ID" value="NZ_FXTH01000003.1"/>
</dbReference>
<dbReference type="SUPFAM" id="SSF53187">
    <property type="entry name" value="Zn-dependent exopeptidases"/>
    <property type="match status" value="1"/>
</dbReference>
<dbReference type="Gene3D" id="3.40.630.10">
    <property type="entry name" value="Zn peptidases"/>
    <property type="match status" value="2"/>
</dbReference>
<dbReference type="PROSITE" id="PS51257">
    <property type="entry name" value="PROKAR_LIPOPROTEIN"/>
    <property type="match status" value="1"/>
</dbReference>
<dbReference type="CDD" id="cd03877">
    <property type="entry name" value="M28_like"/>
    <property type="match status" value="1"/>
</dbReference>
<evidence type="ECO:0000259" key="1">
    <source>
        <dbReference type="Pfam" id="PF04389"/>
    </source>
</evidence>
<proteinExistence type="predicted"/>